<evidence type="ECO:0000256" key="1">
    <source>
        <dbReference type="ARBA" id="ARBA00023015"/>
    </source>
</evidence>
<protein>
    <submittedName>
        <fullName evidence="5">DNA-binding LacI/PurR family transcriptional regulator</fullName>
    </submittedName>
</protein>
<dbReference type="AlphaFoldDB" id="A0A7Z0J9Y2"/>
<dbReference type="PRINTS" id="PR00036">
    <property type="entry name" value="HTHLACI"/>
</dbReference>
<evidence type="ECO:0000313" key="5">
    <source>
        <dbReference type="EMBL" id="NYJ34202.1"/>
    </source>
</evidence>
<evidence type="ECO:0000313" key="6">
    <source>
        <dbReference type="Proteomes" id="UP000572051"/>
    </source>
</evidence>
<dbReference type="SUPFAM" id="SSF53822">
    <property type="entry name" value="Periplasmic binding protein-like I"/>
    <property type="match status" value="1"/>
</dbReference>
<evidence type="ECO:0000256" key="2">
    <source>
        <dbReference type="ARBA" id="ARBA00023125"/>
    </source>
</evidence>
<proteinExistence type="predicted"/>
<keyword evidence="3" id="KW-0804">Transcription</keyword>
<dbReference type="Pfam" id="PF00356">
    <property type="entry name" value="LacI"/>
    <property type="match status" value="1"/>
</dbReference>
<dbReference type="GO" id="GO:0000976">
    <property type="term" value="F:transcription cis-regulatory region binding"/>
    <property type="evidence" value="ECO:0007669"/>
    <property type="project" value="TreeGrafter"/>
</dbReference>
<accession>A0A7Z0J9Y2</accession>
<dbReference type="PROSITE" id="PS50932">
    <property type="entry name" value="HTH_LACI_2"/>
    <property type="match status" value="1"/>
</dbReference>
<keyword evidence="2 5" id="KW-0238">DNA-binding</keyword>
<dbReference type="SMART" id="SM00354">
    <property type="entry name" value="HTH_LACI"/>
    <property type="match status" value="1"/>
</dbReference>
<keyword evidence="6" id="KW-1185">Reference proteome</keyword>
<dbReference type="PROSITE" id="PS00356">
    <property type="entry name" value="HTH_LACI_1"/>
    <property type="match status" value="1"/>
</dbReference>
<dbReference type="SUPFAM" id="SSF47413">
    <property type="entry name" value="lambda repressor-like DNA-binding domains"/>
    <property type="match status" value="1"/>
</dbReference>
<dbReference type="InterPro" id="IPR028082">
    <property type="entry name" value="Peripla_BP_I"/>
</dbReference>
<dbReference type="EMBL" id="JACCFS010000001">
    <property type="protein sequence ID" value="NYJ34202.1"/>
    <property type="molecule type" value="Genomic_DNA"/>
</dbReference>
<dbReference type="InterPro" id="IPR046335">
    <property type="entry name" value="LacI/GalR-like_sensor"/>
</dbReference>
<name>A0A7Z0J9Y2_9ACTN</name>
<dbReference type="PANTHER" id="PTHR30146:SF153">
    <property type="entry name" value="LACTOSE OPERON REPRESSOR"/>
    <property type="match status" value="1"/>
</dbReference>
<gene>
    <name evidence="5" type="ORF">HNR10_002083</name>
</gene>
<sequence length="337" mass="36496">MTSIRPRPATITDIAKRAGVSTATVSYVLNDAPGSRIPESTRTRVRSIADELGYVPHASARSLRKGSSDLVLYVQMDVVHGPLAAEFHHQLTLRLRDMGYTLLQYGGERHRGVKAARTWAAMRPSAVIVEHERLTPAGIELLRKSDIQVIATGVAAEAVKGDGVSTLNMDDLGVGHRAGEHLVGRGYRDLAAVVPRGNVLRRIGTLRLQGLQEAAARAGVGATVRSLDMDWSPESAAEVVRTWLDEGLPEAVFGYNDEFSGLLLGALQDAGVRVPEQTALVGADDVMLCRMLRPRLTSVRLEPASIEATAGEIIRAVTERTEVHLSPWTPVLVRRDT</sequence>
<keyword evidence="1" id="KW-0805">Transcription regulation</keyword>
<dbReference type="Proteomes" id="UP000572051">
    <property type="component" value="Unassembled WGS sequence"/>
</dbReference>
<evidence type="ECO:0000259" key="4">
    <source>
        <dbReference type="PROSITE" id="PS50932"/>
    </source>
</evidence>
<dbReference type="Gene3D" id="3.40.50.2300">
    <property type="match status" value="2"/>
</dbReference>
<dbReference type="PANTHER" id="PTHR30146">
    <property type="entry name" value="LACI-RELATED TRANSCRIPTIONAL REPRESSOR"/>
    <property type="match status" value="1"/>
</dbReference>
<organism evidence="5 6">
    <name type="scientific">Nocardiopsis aegyptia</name>
    <dbReference type="NCBI Taxonomy" id="220378"/>
    <lineage>
        <taxon>Bacteria</taxon>
        <taxon>Bacillati</taxon>
        <taxon>Actinomycetota</taxon>
        <taxon>Actinomycetes</taxon>
        <taxon>Streptosporangiales</taxon>
        <taxon>Nocardiopsidaceae</taxon>
        <taxon>Nocardiopsis</taxon>
    </lineage>
</organism>
<dbReference type="Gene3D" id="1.10.260.40">
    <property type="entry name" value="lambda repressor-like DNA-binding domains"/>
    <property type="match status" value="1"/>
</dbReference>
<evidence type="ECO:0000256" key="3">
    <source>
        <dbReference type="ARBA" id="ARBA00023163"/>
    </source>
</evidence>
<dbReference type="GO" id="GO:0003700">
    <property type="term" value="F:DNA-binding transcription factor activity"/>
    <property type="evidence" value="ECO:0007669"/>
    <property type="project" value="TreeGrafter"/>
</dbReference>
<dbReference type="Pfam" id="PF13377">
    <property type="entry name" value="Peripla_BP_3"/>
    <property type="match status" value="1"/>
</dbReference>
<dbReference type="CDD" id="cd01392">
    <property type="entry name" value="HTH_LacI"/>
    <property type="match status" value="1"/>
</dbReference>
<dbReference type="InterPro" id="IPR000843">
    <property type="entry name" value="HTH_LacI"/>
</dbReference>
<dbReference type="InterPro" id="IPR010982">
    <property type="entry name" value="Lambda_DNA-bd_dom_sf"/>
</dbReference>
<reference evidence="5 6" key="1">
    <citation type="submission" date="2020-07" db="EMBL/GenBank/DDBJ databases">
        <title>Sequencing the genomes of 1000 actinobacteria strains.</title>
        <authorList>
            <person name="Klenk H.-P."/>
        </authorList>
    </citation>
    <scope>NUCLEOTIDE SEQUENCE [LARGE SCALE GENOMIC DNA]</scope>
    <source>
        <strain evidence="5 6">DSM 44442</strain>
    </source>
</reference>
<feature type="domain" description="HTH lacI-type" evidence="4">
    <location>
        <begin position="9"/>
        <end position="65"/>
    </location>
</feature>
<dbReference type="RefSeq" id="WP_179822729.1">
    <property type="nucleotide sequence ID" value="NZ_JACCFS010000001.1"/>
</dbReference>
<comment type="caution">
    <text evidence="5">The sequence shown here is derived from an EMBL/GenBank/DDBJ whole genome shotgun (WGS) entry which is preliminary data.</text>
</comment>
<dbReference type="CDD" id="cd06267">
    <property type="entry name" value="PBP1_LacI_sugar_binding-like"/>
    <property type="match status" value="1"/>
</dbReference>